<keyword evidence="7" id="KW-0326">Glycosidase</keyword>
<protein>
    <recommendedName>
        <fullName evidence="3">mannan endo-1,4-beta-mannosidase</fullName>
        <ecNumber evidence="3">3.2.1.78</ecNumber>
    </recommendedName>
</protein>
<dbReference type="GO" id="GO:0005576">
    <property type="term" value="C:extracellular region"/>
    <property type="evidence" value="ECO:0007669"/>
    <property type="project" value="UniProtKB-SubCell"/>
</dbReference>
<dbReference type="SUPFAM" id="SSF49265">
    <property type="entry name" value="Fibronectin type III"/>
    <property type="match status" value="1"/>
</dbReference>
<dbReference type="SUPFAM" id="SSF51445">
    <property type="entry name" value="(Trans)glycosidases"/>
    <property type="match status" value="1"/>
</dbReference>
<proteinExistence type="predicted"/>
<comment type="subcellular location">
    <subcellularLocation>
        <location evidence="2">Secreted</location>
    </subcellularLocation>
</comment>
<evidence type="ECO:0000256" key="1">
    <source>
        <dbReference type="ARBA" id="ARBA00001678"/>
    </source>
</evidence>
<accession>A0A928V5G9</accession>
<dbReference type="GO" id="GO:0000272">
    <property type="term" value="P:polysaccharide catabolic process"/>
    <property type="evidence" value="ECO:0007669"/>
    <property type="project" value="InterPro"/>
</dbReference>
<dbReference type="InterPro" id="IPR013783">
    <property type="entry name" value="Ig-like_fold"/>
</dbReference>
<evidence type="ECO:0000256" key="8">
    <source>
        <dbReference type="SAM" id="SignalP"/>
    </source>
</evidence>
<keyword evidence="5 8" id="KW-0732">Signal</keyword>
<evidence type="ECO:0000256" key="4">
    <source>
        <dbReference type="ARBA" id="ARBA00022525"/>
    </source>
</evidence>
<evidence type="ECO:0000256" key="6">
    <source>
        <dbReference type="ARBA" id="ARBA00022801"/>
    </source>
</evidence>
<dbReference type="Gene3D" id="3.20.20.80">
    <property type="entry name" value="Glycosidases"/>
    <property type="match status" value="1"/>
</dbReference>
<dbReference type="GO" id="GO:0016985">
    <property type="term" value="F:mannan endo-1,4-beta-mannosidase activity"/>
    <property type="evidence" value="ECO:0007669"/>
    <property type="project" value="TreeGrafter"/>
</dbReference>
<dbReference type="InterPro" id="IPR045053">
    <property type="entry name" value="MAN-like"/>
</dbReference>
<keyword evidence="6" id="KW-0378">Hydrolase</keyword>
<comment type="catalytic activity">
    <reaction evidence="1">
        <text>Random hydrolysis of (1-&gt;4)-beta-D-mannosidic linkages in mannans, galactomannans and glucomannans.</text>
        <dbReference type="EC" id="3.2.1.78"/>
    </reaction>
</comment>
<organism evidence="10 11">
    <name type="scientific">Cellvibrio polysaccharolyticus</name>
    <dbReference type="NCBI Taxonomy" id="2082724"/>
    <lineage>
        <taxon>Bacteria</taxon>
        <taxon>Pseudomonadati</taxon>
        <taxon>Pseudomonadota</taxon>
        <taxon>Gammaproteobacteria</taxon>
        <taxon>Cellvibrionales</taxon>
        <taxon>Cellvibrionaceae</taxon>
        <taxon>Cellvibrio</taxon>
    </lineage>
</organism>
<evidence type="ECO:0000256" key="5">
    <source>
        <dbReference type="ARBA" id="ARBA00022729"/>
    </source>
</evidence>
<dbReference type="PROSITE" id="PS50853">
    <property type="entry name" value="FN3"/>
    <property type="match status" value="1"/>
</dbReference>
<comment type="caution">
    <text evidence="10">The sequence shown here is derived from an EMBL/GenBank/DDBJ whole genome shotgun (WGS) entry which is preliminary data.</text>
</comment>
<dbReference type="PANTHER" id="PTHR31451">
    <property type="match status" value="1"/>
</dbReference>
<dbReference type="SMART" id="SM00060">
    <property type="entry name" value="FN3"/>
    <property type="match status" value="1"/>
</dbReference>
<evidence type="ECO:0000256" key="7">
    <source>
        <dbReference type="ARBA" id="ARBA00023295"/>
    </source>
</evidence>
<dbReference type="RefSeq" id="WP_193910594.1">
    <property type="nucleotide sequence ID" value="NZ_PRDL01000001.1"/>
</dbReference>
<keyword evidence="11" id="KW-1185">Reference proteome</keyword>
<evidence type="ECO:0000313" key="11">
    <source>
        <dbReference type="Proteomes" id="UP000652567"/>
    </source>
</evidence>
<dbReference type="PANTHER" id="PTHR31451:SF39">
    <property type="entry name" value="MANNAN ENDO-1,4-BETA-MANNOSIDASE 1"/>
    <property type="match status" value="1"/>
</dbReference>
<keyword evidence="4" id="KW-0964">Secreted</keyword>
<dbReference type="CDD" id="cd00063">
    <property type="entry name" value="FN3"/>
    <property type="match status" value="1"/>
</dbReference>
<feature type="domain" description="Fibronectin type-III" evidence="9">
    <location>
        <begin position="395"/>
        <end position="494"/>
    </location>
</feature>
<dbReference type="InterPro" id="IPR001547">
    <property type="entry name" value="Glyco_hydro_5"/>
</dbReference>
<feature type="chain" id="PRO_5037733854" description="mannan endo-1,4-beta-mannosidase" evidence="8">
    <location>
        <begin position="23"/>
        <end position="494"/>
    </location>
</feature>
<sequence length="494" mass="55910">MKRLCLAAALTFGALSALPALAFDNFITRDGHRLMDGDQEFRFAGIHAPELHRIEDDSRGVCEADPRGWGQYFKWPTADEQENWIKSLVYSGHKAMRVYVLSIETPWDAACERETHVLKPETAGGMPRLNEAAMVHYDRMIALADEHGLRLILPFIDHWKWWGGREQLAAFYDEPETALHDLNSKTYAAYLHIIEQVITRKNTITGREYRDEKAIMAWESGNELKDSTDEFVQKTAAFVKSLDKNHLFVDGTYLKIVESSLDDPNVDIISNHFYTTNNNNDPEQVHKDLRAIDAKKVYFIGEFGLKDAKGLNDIMQAAVNAEHKGARAAGAFIWGWRGHRHDGGFYWHKEYTGHYSYRLPGFPEAEANEEQAVVDLVRKAQAQMAGLKEAPPLPTPEAPKLRDIANPTVAINWMGAPLARTYRIERAESEKGPWKTIADKVSDGKLEFDPAQQPLFKDDDKLKAGKAYFYRVFARNESGESPASNVVKATVSKK</sequence>
<dbReference type="AlphaFoldDB" id="A0A928V5G9"/>
<evidence type="ECO:0000256" key="3">
    <source>
        <dbReference type="ARBA" id="ARBA00012706"/>
    </source>
</evidence>
<dbReference type="InterPro" id="IPR017853">
    <property type="entry name" value="GH"/>
</dbReference>
<dbReference type="Proteomes" id="UP000652567">
    <property type="component" value="Unassembled WGS sequence"/>
</dbReference>
<dbReference type="Gene3D" id="2.60.40.10">
    <property type="entry name" value="Immunoglobulins"/>
    <property type="match status" value="1"/>
</dbReference>
<gene>
    <name evidence="10" type="ORF">C4F51_13570</name>
</gene>
<evidence type="ECO:0000313" key="10">
    <source>
        <dbReference type="EMBL" id="MBE8718218.1"/>
    </source>
</evidence>
<feature type="signal peptide" evidence="8">
    <location>
        <begin position="1"/>
        <end position="22"/>
    </location>
</feature>
<dbReference type="InterPro" id="IPR036116">
    <property type="entry name" value="FN3_sf"/>
</dbReference>
<name>A0A928V5G9_9GAMM</name>
<evidence type="ECO:0000256" key="2">
    <source>
        <dbReference type="ARBA" id="ARBA00004613"/>
    </source>
</evidence>
<reference evidence="10" key="1">
    <citation type="submission" date="2018-07" db="EMBL/GenBank/DDBJ databases">
        <title>Genome assembly of strain Ka43.</title>
        <authorList>
            <person name="Kukolya J."/>
            <person name="Nagy I."/>
            <person name="Horvath B."/>
            <person name="Toth A."/>
        </authorList>
    </citation>
    <scope>NUCLEOTIDE SEQUENCE</scope>
    <source>
        <strain evidence="10">KB43</strain>
    </source>
</reference>
<dbReference type="EC" id="3.2.1.78" evidence="3"/>
<dbReference type="EMBL" id="PRDL01000001">
    <property type="protein sequence ID" value="MBE8718218.1"/>
    <property type="molecule type" value="Genomic_DNA"/>
</dbReference>
<dbReference type="Pfam" id="PF26410">
    <property type="entry name" value="GH5_mannosidase"/>
    <property type="match status" value="1"/>
</dbReference>
<dbReference type="InterPro" id="IPR003961">
    <property type="entry name" value="FN3_dom"/>
</dbReference>
<evidence type="ECO:0000259" key="9">
    <source>
        <dbReference type="PROSITE" id="PS50853"/>
    </source>
</evidence>